<keyword evidence="2" id="KW-1185">Reference proteome</keyword>
<sequence length="239" mass="26010">MSQSPTHDYPSAPLEKPPKSPLHFTSSFVGSLSGSSGSSPAITGHPSGSACPTASETPLMEQIQALKEDIQLMRDQRLSIAEQARSLAEGFCSLNRYFISNGKDSPALNELRLRDMLRRAQSVLAVTARVTEGYTPEQFHLAWRRAITKRATSTADEDRMAVAQDLIPASQRTANISKVFDSPEAFRLVVTLSPNLRVFGNEAARSGSLPRDSERLGPDRADADQDSLAILREVVNSLS</sequence>
<proteinExistence type="predicted"/>
<dbReference type="Proteomes" id="UP000814033">
    <property type="component" value="Unassembled WGS sequence"/>
</dbReference>
<name>A0ACB8RRN7_9AGAM</name>
<comment type="caution">
    <text evidence="1">The sequence shown here is derived from an EMBL/GenBank/DDBJ whole genome shotgun (WGS) entry which is preliminary data.</text>
</comment>
<protein>
    <submittedName>
        <fullName evidence="1">Uncharacterized protein</fullName>
    </submittedName>
</protein>
<gene>
    <name evidence="1" type="ORF">FA95DRAFT_1606557</name>
</gene>
<evidence type="ECO:0000313" key="1">
    <source>
        <dbReference type="EMBL" id="KAI0046826.1"/>
    </source>
</evidence>
<accession>A0ACB8RRN7</accession>
<dbReference type="EMBL" id="MU275916">
    <property type="protein sequence ID" value="KAI0046826.1"/>
    <property type="molecule type" value="Genomic_DNA"/>
</dbReference>
<reference evidence="1" key="2">
    <citation type="journal article" date="2022" name="New Phytol.">
        <title>Evolutionary transition to the ectomycorrhizal habit in the genomes of a hyperdiverse lineage of mushroom-forming fungi.</title>
        <authorList>
            <person name="Looney B."/>
            <person name="Miyauchi S."/>
            <person name="Morin E."/>
            <person name="Drula E."/>
            <person name="Courty P.E."/>
            <person name="Kohler A."/>
            <person name="Kuo A."/>
            <person name="LaButti K."/>
            <person name="Pangilinan J."/>
            <person name="Lipzen A."/>
            <person name="Riley R."/>
            <person name="Andreopoulos W."/>
            <person name="He G."/>
            <person name="Johnson J."/>
            <person name="Nolan M."/>
            <person name="Tritt A."/>
            <person name="Barry K.W."/>
            <person name="Grigoriev I.V."/>
            <person name="Nagy L.G."/>
            <person name="Hibbett D."/>
            <person name="Henrissat B."/>
            <person name="Matheny P.B."/>
            <person name="Labbe J."/>
            <person name="Martin F.M."/>
        </authorList>
    </citation>
    <scope>NUCLEOTIDE SEQUENCE</scope>
    <source>
        <strain evidence="1">FP105234-sp</strain>
    </source>
</reference>
<reference evidence="1" key="1">
    <citation type="submission" date="2021-02" db="EMBL/GenBank/DDBJ databases">
        <authorList>
            <consortium name="DOE Joint Genome Institute"/>
            <person name="Ahrendt S."/>
            <person name="Looney B.P."/>
            <person name="Miyauchi S."/>
            <person name="Morin E."/>
            <person name="Drula E."/>
            <person name="Courty P.E."/>
            <person name="Chicoki N."/>
            <person name="Fauchery L."/>
            <person name="Kohler A."/>
            <person name="Kuo A."/>
            <person name="Labutti K."/>
            <person name="Pangilinan J."/>
            <person name="Lipzen A."/>
            <person name="Riley R."/>
            <person name="Andreopoulos W."/>
            <person name="He G."/>
            <person name="Johnson J."/>
            <person name="Barry K.W."/>
            <person name="Grigoriev I.V."/>
            <person name="Nagy L."/>
            <person name="Hibbett D."/>
            <person name="Henrissat B."/>
            <person name="Matheny P.B."/>
            <person name="Labbe J."/>
            <person name="Martin F."/>
        </authorList>
    </citation>
    <scope>NUCLEOTIDE SEQUENCE</scope>
    <source>
        <strain evidence="1">FP105234-sp</strain>
    </source>
</reference>
<evidence type="ECO:0000313" key="2">
    <source>
        <dbReference type="Proteomes" id="UP000814033"/>
    </source>
</evidence>
<organism evidence="1 2">
    <name type="scientific">Auriscalpium vulgare</name>
    <dbReference type="NCBI Taxonomy" id="40419"/>
    <lineage>
        <taxon>Eukaryota</taxon>
        <taxon>Fungi</taxon>
        <taxon>Dikarya</taxon>
        <taxon>Basidiomycota</taxon>
        <taxon>Agaricomycotina</taxon>
        <taxon>Agaricomycetes</taxon>
        <taxon>Russulales</taxon>
        <taxon>Auriscalpiaceae</taxon>
        <taxon>Auriscalpium</taxon>
    </lineage>
</organism>